<protein>
    <submittedName>
        <fullName evidence="1">Uncharacterized protein</fullName>
    </submittedName>
</protein>
<dbReference type="PaxDb" id="44689-DDB0202779"/>
<organism evidence="1 2">
    <name type="scientific">Dictyostelium discoideum</name>
    <name type="common">Social amoeba</name>
    <dbReference type="NCBI Taxonomy" id="44689"/>
    <lineage>
        <taxon>Eukaryota</taxon>
        <taxon>Amoebozoa</taxon>
        <taxon>Evosea</taxon>
        <taxon>Eumycetozoa</taxon>
        <taxon>Dictyostelia</taxon>
        <taxon>Dictyosteliales</taxon>
        <taxon>Dictyosteliaceae</taxon>
        <taxon>Dictyostelium</taxon>
    </lineage>
</organism>
<dbReference type="HOGENOM" id="CLU_3321075_0_0_1"/>
<evidence type="ECO:0000313" key="1">
    <source>
        <dbReference type="EMBL" id="EAL71736.1"/>
    </source>
</evidence>
<reference evidence="1 2" key="1">
    <citation type="journal article" date="2005" name="Nature">
        <title>The genome of the social amoeba Dictyostelium discoideum.</title>
        <authorList>
            <consortium name="The Dictyostelium discoideum Sequencing Consortium"/>
            <person name="Eichinger L."/>
            <person name="Pachebat J.A."/>
            <person name="Glockner G."/>
            <person name="Rajandream M.A."/>
            <person name="Sucgang R."/>
            <person name="Berriman M."/>
            <person name="Song J."/>
            <person name="Olsen R."/>
            <person name="Szafranski K."/>
            <person name="Xu Q."/>
            <person name="Tunggal B."/>
            <person name="Kummerfeld S."/>
            <person name="Madera M."/>
            <person name="Konfortov B.A."/>
            <person name="Rivero F."/>
            <person name="Bankier A.T."/>
            <person name="Lehmann R."/>
            <person name="Hamlin N."/>
            <person name="Davies R."/>
            <person name="Gaudet P."/>
            <person name="Fey P."/>
            <person name="Pilcher K."/>
            <person name="Chen G."/>
            <person name="Saunders D."/>
            <person name="Sodergren E."/>
            <person name="Davis P."/>
            <person name="Kerhornou A."/>
            <person name="Nie X."/>
            <person name="Hall N."/>
            <person name="Anjard C."/>
            <person name="Hemphill L."/>
            <person name="Bason N."/>
            <person name="Farbrother P."/>
            <person name="Desany B."/>
            <person name="Just E."/>
            <person name="Morio T."/>
            <person name="Rost R."/>
            <person name="Churcher C."/>
            <person name="Cooper J."/>
            <person name="Haydock S."/>
            <person name="van Driessche N."/>
            <person name="Cronin A."/>
            <person name="Goodhead I."/>
            <person name="Muzny D."/>
            <person name="Mourier T."/>
            <person name="Pain A."/>
            <person name="Lu M."/>
            <person name="Harper D."/>
            <person name="Lindsay R."/>
            <person name="Hauser H."/>
            <person name="James K."/>
            <person name="Quiles M."/>
            <person name="Madan Babu M."/>
            <person name="Saito T."/>
            <person name="Buchrieser C."/>
            <person name="Wardroper A."/>
            <person name="Felder M."/>
            <person name="Thangavelu M."/>
            <person name="Johnson D."/>
            <person name="Knights A."/>
            <person name="Loulseged H."/>
            <person name="Mungall K."/>
            <person name="Oliver K."/>
            <person name="Price C."/>
            <person name="Quail M.A."/>
            <person name="Urushihara H."/>
            <person name="Hernandez J."/>
            <person name="Rabbinowitsch E."/>
            <person name="Steffen D."/>
            <person name="Sanders M."/>
            <person name="Ma J."/>
            <person name="Kohara Y."/>
            <person name="Sharp S."/>
            <person name="Simmonds M."/>
            <person name="Spiegler S."/>
            <person name="Tivey A."/>
            <person name="Sugano S."/>
            <person name="White B."/>
            <person name="Walker D."/>
            <person name="Woodward J."/>
            <person name="Winckler T."/>
            <person name="Tanaka Y."/>
            <person name="Shaulsky G."/>
            <person name="Schleicher M."/>
            <person name="Weinstock G."/>
            <person name="Rosenthal A."/>
            <person name="Cox E.C."/>
            <person name="Chisholm R.L."/>
            <person name="Gibbs R."/>
            <person name="Loomis W.F."/>
            <person name="Platzer M."/>
            <person name="Kay R.R."/>
            <person name="Williams J."/>
            <person name="Dear P.H."/>
            <person name="Noegel A.A."/>
            <person name="Barrell B."/>
            <person name="Kuspa A."/>
        </authorList>
    </citation>
    <scope>NUCLEOTIDE SEQUENCE [LARGE SCALE GENOMIC DNA]</scope>
    <source>
        <strain evidence="1 2">AX4</strain>
    </source>
</reference>
<name>Q55B82_DICDI</name>
<keyword evidence="2" id="KW-1185">Reference proteome</keyword>
<gene>
    <name evidence="1" type="ORF">DDB_G0271212</name>
</gene>
<dbReference type="InParanoid" id="Q55B82"/>
<comment type="caution">
    <text evidence="1">The sequence shown here is derived from an EMBL/GenBank/DDBJ whole genome shotgun (WGS) entry which is preliminary data.</text>
</comment>
<sequence length="39" mass="4269">MQSLGLKDLSTTSQSFTIFFNQKSLLSPSSPYSKITATI</sequence>
<dbReference type="AlphaFoldDB" id="Q55B82"/>
<dbReference type="RefSeq" id="XP_645730.1">
    <property type="nucleotide sequence ID" value="XM_640638.1"/>
</dbReference>
<dbReference type="EMBL" id="AAFI02000006">
    <property type="protein sequence ID" value="EAL71736.1"/>
    <property type="molecule type" value="Genomic_DNA"/>
</dbReference>
<dbReference type="dictyBase" id="DDB_G0271212"/>
<dbReference type="Proteomes" id="UP000002195">
    <property type="component" value="Unassembled WGS sequence"/>
</dbReference>
<dbReference type="SMR" id="Q55B82"/>
<accession>Q55B82</accession>
<dbReference type="GeneID" id="8617923"/>
<evidence type="ECO:0000313" key="2">
    <source>
        <dbReference type="Proteomes" id="UP000002195"/>
    </source>
</evidence>
<dbReference type="KEGG" id="ddi:DDB_G0271212"/>
<proteinExistence type="predicted"/>